<reference evidence="3" key="1">
    <citation type="submission" date="2022-11" db="UniProtKB">
        <authorList>
            <consortium name="WormBaseParasite"/>
        </authorList>
    </citation>
    <scope>IDENTIFICATION</scope>
</reference>
<dbReference type="AlphaFoldDB" id="A0A915K4Z7"/>
<organism evidence="2 3">
    <name type="scientific">Romanomermis culicivorax</name>
    <name type="common">Nematode worm</name>
    <dbReference type="NCBI Taxonomy" id="13658"/>
    <lineage>
        <taxon>Eukaryota</taxon>
        <taxon>Metazoa</taxon>
        <taxon>Ecdysozoa</taxon>
        <taxon>Nematoda</taxon>
        <taxon>Enoplea</taxon>
        <taxon>Dorylaimia</taxon>
        <taxon>Mermithida</taxon>
        <taxon>Mermithoidea</taxon>
        <taxon>Mermithidae</taxon>
        <taxon>Romanomermis</taxon>
    </lineage>
</organism>
<accession>A0A915K4Z7</accession>
<feature type="compositionally biased region" description="Basic and acidic residues" evidence="1">
    <location>
        <begin position="10"/>
        <end position="38"/>
    </location>
</feature>
<protein>
    <submittedName>
        <fullName evidence="3">Uncharacterized protein</fullName>
    </submittedName>
</protein>
<dbReference type="Proteomes" id="UP000887565">
    <property type="component" value="Unplaced"/>
</dbReference>
<evidence type="ECO:0000313" key="2">
    <source>
        <dbReference type="Proteomes" id="UP000887565"/>
    </source>
</evidence>
<proteinExistence type="predicted"/>
<dbReference type="WBParaSite" id="nRc.2.0.1.t33796-RA">
    <property type="protein sequence ID" value="nRc.2.0.1.t33796-RA"/>
    <property type="gene ID" value="nRc.2.0.1.g33796"/>
</dbReference>
<evidence type="ECO:0000256" key="1">
    <source>
        <dbReference type="SAM" id="MobiDB-lite"/>
    </source>
</evidence>
<evidence type="ECO:0000313" key="3">
    <source>
        <dbReference type="WBParaSite" id="nRc.2.0.1.t33796-RA"/>
    </source>
</evidence>
<feature type="region of interest" description="Disordered" evidence="1">
    <location>
        <begin position="1"/>
        <end position="38"/>
    </location>
</feature>
<name>A0A915K4Z7_ROMCU</name>
<sequence length="170" mass="19927">MRKRPSRSTTRKESEDYDSRKYPHNYRREHPSNSKDCQKKIEWASALKRDQLRKEALESQQPPTADSERMINEPTMLQQAGVATVQQKPQQIVQEYKIRHCQFGKQQTPPEERYTSVPTAPITAQIQPRTTHEVIIINYFNRAHLNFDPTILRQATAASQQIAQDFPDYF</sequence>
<feature type="region of interest" description="Disordered" evidence="1">
    <location>
        <begin position="52"/>
        <end position="72"/>
    </location>
</feature>
<keyword evidence="2" id="KW-1185">Reference proteome</keyword>